<evidence type="ECO:0000313" key="2">
    <source>
        <dbReference type="Proteomes" id="UP000063699"/>
    </source>
</evidence>
<gene>
    <name evidence="1" type="ORF">AOZ06_04555</name>
</gene>
<dbReference type="CDD" id="cd02440">
    <property type="entry name" value="AdoMet_MTases"/>
    <property type="match status" value="1"/>
</dbReference>
<evidence type="ECO:0000313" key="1">
    <source>
        <dbReference type="EMBL" id="ALG06292.1"/>
    </source>
</evidence>
<dbReference type="AlphaFoldDB" id="A0A0N9HSX4"/>
<dbReference type="EMBL" id="CP012752">
    <property type="protein sequence ID" value="ALG06292.1"/>
    <property type="molecule type" value="Genomic_DNA"/>
</dbReference>
<accession>A0A0N9HSX4</accession>
<sequence>MRDDCFRAALTGTARVLELSDGRRLVMNTQRWHTTPTGADRWLVNRCHGPTIDLGCGPGRFVEALQARDIPALGVDTSDHAVAFCRDKGVPVVQADVFAPLPREGQWQHVLLADGNIGIGGNPLALLHRAASLLTATGSLLLEIDAVHAGLWRGSARIPDHDTTGAWFPWAMVGLDAVAELATRAGLRLIGTRHAAGRCFARIGRHLP</sequence>
<dbReference type="Gene3D" id="3.40.50.150">
    <property type="entry name" value="Vaccinia Virus protein VP39"/>
    <property type="match status" value="1"/>
</dbReference>
<dbReference type="InterPro" id="IPR029063">
    <property type="entry name" value="SAM-dependent_MTases_sf"/>
</dbReference>
<organism evidence="1 2">
    <name type="scientific">Kibdelosporangium phytohabitans</name>
    <dbReference type="NCBI Taxonomy" id="860235"/>
    <lineage>
        <taxon>Bacteria</taxon>
        <taxon>Bacillati</taxon>
        <taxon>Actinomycetota</taxon>
        <taxon>Actinomycetes</taxon>
        <taxon>Pseudonocardiales</taxon>
        <taxon>Pseudonocardiaceae</taxon>
        <taxon>Kibdelosporangium</taxon>
    </lineage>
</organism>
<protein>
    <recommendedName>
        <fullName evidence="3">Methyltransferase type 12</fullName>
    </recommendedName>
</protein>
<dbReference type="InterPro" id="IPR010743">
    <property type="entry name" value="Methionine_synth_MetW"/>
</dbReference>
<name>A0A0N9HSX4_9PSEU</name>
<dbReference type="Pfam" id="PF07021">
    <property type="entry name" value="MetW"/>
    <property type="match status" value="1"/>
</dbReference>
<dbReference type="STRING" id="860235.AOZ06_04555"/>
<dbReference type="SUPFAM" id="SSF53335">
    <property type="entry name" value="S-adenosyl-L-methionine-dependent methyltransferases"/>
    <property type="match status" value="1"/>
</dbReference>
<reference evidence="1 2" key="1">
    <citation type="submission" date="2015-07" db="EMBL/GenBank/DDBJ databases">
        <title>Genome sequencing of Kibdelosporangium phytohabitans.</title>
        <authorList>
            <person name="Qin S."/>
            <person name="Xing K."/>
        </authorList>
    </citation>
    <scope>NUCLEOTIDE SEQUENCE [LARGE SCALE GENOMIC DNA]</scope>
    <source>
        <strain evidence="1 2">KLBMP1111</strain>
    </source>
</reference>
<evidence type="ECO:0008006" key="3">
    <source>
        <dbReference type="Google" id="ProtNLM"/>
    </source>
</evidence>
<dbReference type="KEGG" id="kphy:AOZ06_04555"/>
<keyword evidence="2" id="KW-1185">Reference proteome</keyword>
<proteinExistence type="predicted"/>
<dbReference type="Proteomes" id="UP000063699">
    <property type="component" value="Chromosome"/>
</dbReference>